<comment type="similarity">
    <text evidence="2">Belongs to the amino acid-polyamine-organocation (APC) superfamily. Spore germination protein (SGP) (TC 2.A.3.9) family.</text>
</comment>
<feature type="transmembrane region" description="Helical" evidence="8">
    <location>
        <begin position="220"/>
        <end position="240"/>
    </location>
</feature>
<dbReference type="AlphaFoldDB" id="A0A845F269"/>
<feature type="transmembrane region" description="Helical" evidence="8">
    <location>
        <begin position="328"/>
        <end position="351"/>
    </location>
</feature>
<dbReference type="EMBL" id="WMEY01000005">
    <property type="protein sequence ID" value="MYL64785.1"/>
    <property type="molecule type" value="Genomic_DNA"/>
</dbReference>
<reference evidence="9 10" key="1">
    <citation type="submission" date="2019-11" db="EMBL/GenBank/DDBJ databases">
        <title>Genome sequences of 17 halophilic strains isolated from different environments.</title>
        <authorList>
            <person name="Furrow R.E."/>
        </authorList>
    </citation>
    <scope>NUCLEOTIDE SEQUENCE [LARGE SCALE GENOMIC DNA]</scope>
    <source>
        <strain evidence="9 10">22506_14_FS</strain>
    </source>
</reference>
<dbReference type="NCBIfam" id="TIGR00912">
    <property type="entry name" value="2A0309"/>
    <property type="match status" value="1"/>
</dbReference>
<feature type="transmembrane region" description="Helical" evidence="8">
    <location>
        <begin position="143"/>
        <end position="167"/>
    </location>
</feature>
<dbReference type="PANTHER" id="PTHR34975:SF2">
    <property type="entry name" value="SPORE GERMINATION PROTEIN A2"/>
    <property type="match status" value="1"/>
</dbReference>
<keyword evidence="6 8" id="KW-1133">Transmembrane helix</keyword>
<sequence length="362" mass="41968">MEQNRKDLLISPFLIMFIIHSNQVGVGILGFPRYIAAYTGNDAWIVVIITGIIFHVFIWMVYRILSDGSFDIIDLHNKWFGKWIGSVFNIALMMYLLLGTIVILRTFIEVIQAWMFPELATWIPVAMYLVLTYYVLAGGFRTVAGICFFGVLIPMWLVFTATAPIKFSTFSNLLPIMDHSLKEIALGTRQMTLSFVGIDILLLAYPFLKNPKSSRIWAHMGVLLTTLVYTMVMVISLAFYSEGQLQQSIWSTLIAWKVVELPFVERFEYIGITFWCFVVFPNICLTMWGASRVGKKVLHIKQKYFIFILITFVFIACVMVVNRDQVDYLNTLTSIIGTYVYYFYIPFIFLYSTIWRRVTRRI</sequence>
<feature type="transmembrane region" description="Helical" evidence="8">
    <location>
        <begin position="43"/>
        <end position="62"/>
    </location>
</feature>
<keyword evidence="3" id="KW-0813">Transport</keyword>
<dbReference type="RefSeq" id="WP_160920206.1">
    <property type="nucleotide sequence ID" value="NZ_WMEY01000005.1"/>
</dbReference>
<evidence type="ECO:0000256" key="5">
    <source>
        <dbReference type="ARBA" id="ARBA00022692"/>
    </source>
</evidence>
<feature type="transmembrane region" description="Helical" evidence="8">
    <location>
        <begin position="83"/>
        <end position="107"/>
    </location>
</feature>
<evidence type="ECO:0000313" key="9">
    <source>
        <dbReference type="EMBL" id="MYL64785.1"/>
    </source>
</evidence>
<feature type="transmembrane region" description="Helical" evidence="8">
    <location>
        <begin position="187"/>
        <end position="208"/>
    </location>
</feature>
<proteinExistence type="inferred from homology"/>
<keyword evidence="4" id="KW-0309">Germination</keyword>
<dbReference type="InterPro" id="IPR004761">
    <property type="entry name" value="Spore_GerAB"/>
</dbReference>
<evidence type="ECO:0000256" key="7">
    <source>
        <dbReference type="ARBA" id="ARBA00023136"/>
    </source>
</evidence>
<feature type="transmembrane region" description="Helical" evidence="8">
    <location>
        <begin position="303"/>
        <end position="322"/>
    </location>
</feature>
<accession>A0A845F269</accession>
<evidence type="ECO:0000256" key="6">
    <source>
        <dbReference type="ARBA" id="ARBA00022989"/>
    </source>
</evidence>
<evidence type="ECO:0000256" key="3">
    <source>
        <dbReference type="ARBA" id="ARBA00022448"/>
    </source>
</evidence>
<dbReference type="GO" id="GO:0009847">
    <property type="term" value="P:spore germination"/>
    <property type="evidence" value="ECO:0007669"/>
    <property type="project" value="InterPro"/>
</dbReference>
<keyword evidence="5 8" id="KW-0812">Transmembrane</keyword>
<protein>
    <submittedName>
        <fullName evidence="9">GerAB/ArcD/ProY family transporter</fullName>
    </submittedName>
</protein>
<evidence type="ECO:0000256" key="4">
    <source>
        <dbReference type="ARBA" id="ARBA00022544"/>
    </source>
</evidence>
<feature type="transmembrane region" description="Helical" evidence="8">
    <location>
        <begin position="119"/>
        <end position="136"/>
    </location>
</feature>
<dbReference type="GO" id="GO:0016020">
    <property type="term" value="C:membrane"/>
    <property type="evidence" value="ECO:0007669"/>
    <property type="project" value="UniProtKB-SubCell"/>
</dbReference>
<comment type="subcellular location">
    <subcellularLocation>
        <location evidence="1">Membrane</location>
        <topology evidence="1">Multi-pass membrane protein</topology>
    </subcellularLocation>
</comment>
<evidence type="ECO:0000256" key="8">
    <source>
        <dbReference type="SAM" id="Phobius"/>
    </source>
</evidence>
<evidence type="ECO:0000256" key="1">
    <source>
        <dbReference type="ARBA" id="ARBA00004141"/>
    </source>
</evidence>
<feature type="transmembrane region" description="Helical" evidence="8">
    <location>
        <begin position="12"/>
        <end position="31"/>
    </location>
</feature>
<dbReference type="Proteomes" id="UP000447833">
    <property type="component" value="Unassembled WGS sequence"/>
</dbReference>
<organism evidence="9 10">
    <name type="scientific">Guptibacillus hwajinpoensis</name>
    <dbReference type="NCBI Taxonomy" id="208199"/>
    <lineage>
        <taxon>Bacteria</taxon>
        <taxon>Bacillati</taxon>
        <taxon>Bacillota</taxon>
        <taxon>Bacilli</taxon>
        <taxon>Bacillales</taxon>
        <taxon>Guptibacillaceae</taxon>
        <taxon>Guptibacillus</taxon>
    </lineage>
</organism>
<dbReference type="Pfam" id="PF03845">
    <property type="entry name" value="Spore_permease"/>
    <property type="match status" value="1"/>
</dbReference>
<gene>
    <name evidence="9" type="ORF">GLW07_15615</name>
</gene>
<comment type="caution">
    <text evidence="9">The sequence shown here is derived from an EMBL/GenBank/DDBJ whole genome shotgun (WGS) entry which is preliminary data.</text>
</comment>
<name>A0A845F269_9BACL</name>
<evidence type="ECO:0000313" key="10">
    <source>
        <dbReference type="Proteomes" id="UP000447833"/>
    </source>
</evidence>
<evidence type="ECO:0000256" key="2">
    <source>
        <dbReference type="ARBA" id="ARBA00007998"/>
    </source>
</evidence>
<feature type="transmembrane region" description="Helical" evidence="8">
    <location>
        <begin position="269"/>
        <end position="291"/>
    </location>
</feature>
<keyword evidence="7 8" id="KW-0472">Membrane</keyword>
<dbReference type="Gene3D" id="1.20.1740.10">
    <property type="entry name" value="Amino acid/polyamine transporter I"/>
    <property type="match status" value="1"/>
</dbReference>
<dbReference type="PANTHER" id="PTHR34975">
    <property type="entry name" value="SPORE GERMINATION PROTEIN A2"/>
    <property type="match status" value="1"/>
</dbReference>